<name>A0AAN6XBZ6_9PEZI</name>
<proteinExistence type="predicted"/>
<sequence length="279" mass="31850">MAHDGDLLDRFMTPGVTWVDIYTSLARHFYEEGDLGFLGLCRQRSPILPSWVPDWSQQQRPPWLGYSGDAAPQLYNAGRGTQAEVLAKGGDGRMLVLKGFIIDTLQDVGSLWVADLADDIDRFLSLSQNYVPQEARWRMVTADKELNDVMQPRRATRASQEAFTKRESAAKSYNPGEDSFGTWYLTCRNTLMSLYGSRAFISNKGTADLEDRYYFYSKWEPLPLHHQEAGHSGLCFPRRGQMGFAWGNICSWNDGWRAWTWGAKFSHRCKHDLCGIKEE</sequence>
<dbReference type="AlphaFoldDB" id="A0AAN6XBZ6"/>
<evidence type="ECO:0000313" key="1">
    <source>
        <dbReference type="EMBL" id="KAK4197308.1"/>
    </source>
</evidence>
<comment type="caution">
    <text evidence="1">The sequence shown here is derived from an EMBL/GenBank/DDBJ whole genome shotgun (WGS) entry which is preliminary data.</text>
</comment>
<reference evidence="1" key="1">
    <citation type="journal article" date="2023" name="Mol. Phylogenet. Evol.">
        <title>Genome-scale phylogeny and comparative genomics of the fungal order Sordariales.</title>
        <authorList>
            <person name="Hensen N."/>
            <person name="Bonometti L."/>
            <person name="Westerberg I."/>
            <person name="Brannstrom I.O."/>
            <person name="Guillou S."/>
            <person name="Cros-Aarteil S."/>
            <person name="Calhoun S."/>
            <person name="Haridas S."/>
            <person name="Kuo A."/>
            <person name="Mondo S."/>
            <person name="Pangilinan J."/>
            <person name="Riley R."/>
            <person name="LaButti K."/>
            <person name="Andreopoulos B."/>
            <person name="Lipzen A."/>
            <person name="Chen C."/>
            <person name="Yan M."/>
            <person name="Daum C."/>
            <person name="Ng V."/>
            <person name="Clum A."/>
            <person name="Steindorff A."/>
            <person name="Ohm R.A."/>
            <person name="Martin F."/>
            <person name="Silar P."/>
            <person name="Natvig D.O."/>
            <person name="Lalanne C."/>
            <person name="Gautier V."/>
            <person name="Ament-Velasquez S.L."/>
            <person name="Kruys A."/>
            <person name="Hutchinson M.I."/>
            <person name="Powell A.J."/>
            <person name="Barry K."/>
            <person name="Miller A.N."/>
            <person name="Grigoriev I.V."/>
            <person name="Debuchy R."/>
            <person name="Gladieux P."/>
            <person name="Hiltunen Thoren M."/>
            <person name="Johannesson H."/>
        </authorList>
    </citation>
    <scope>NUCLEOTIDE SEQUENCE</scope>
    <source>
        <strain evidence="1">CBS 315.58</strain>
    </source>
</reference>
<dbReference type="Proteomes" id="UP001303160">
    <property type="component" value="Unassembled WGS sequence"/>
</dbReference>
<evidence type="ECO:0000313" key="2">
    <source>
        <dbReference type="Proteomes" id="UP001303160"/>
    </source>
</evidence>
<protein>
    <submittedName>
        <fullName evidence="1">Uncharacterized protein</fullName>
    </submittedName>
</protein>
<dbReference type="EMBL" id="MU863966">
    <property type="protein sequence ID" value="KAK4197308.1"/>
    <property type="molecule type" value="Genomic_DNA"/>
</dbReference>
<reference evidence="1" key="2">
    <citation type="submission" date="2023-05" db="EMBL/GenBank/DDBJ databases">
        <authorList>
            <consortium name="Lawrence Berkeley National Laboratory"/>
            <person name="Steindorff A."/>
            <person name="Hensen N."/>
            <person name="Bonometti L."/>
            <person name="Westerberg I."/>
            <person name="Brannstrom I.O."/>
            <person name="Guillou S."/>
            <person name="Cros-Aarteil S."/>
            <person name="Calhoun S."/>
            <person name="Haridas S."/>
            <person name="Kuo A."/>
            <person name="Mondo S."/>
            <person name="Pangilinan J."/>
            <person name="Riley R."/>
            <person name="Labutti K."/>
            <person name="Andreopoulos B."/>
            <person name="Lipzen A."/>
            <person name="Chen C."/>
            <person name="Yanf M."/>
            <person name="Daum C."/>
            <person name="Ng V."/>
            <person name="Clum A."/>
            <person name="Ohm R."/>
            <person name="Martin F."/>
            <person name="Silar P."/>
            <person name="Natvig D."/>
            <person name="Lalanne C."/>
            <person name="Gautier V."/>
            <person name="Ament-Velasquez S.L."/>
            <person name="Kruys A."/>
            <person name="Hutchinson M.I."/>
            <person name="Powell A.J."/>
            <person name="Barry K."/>
            <person name="Miller A.N."/>
            <person name="Grigoriev I.V."/>
            <person name="Debuchy R."/>
            <person name="Gladieux P."/>
            <person name="Thoren M.H."/>
            <person name="Johannesson H."/>
        </authorList>
    </citation>
    <scope>NUCLEOTIDE SEQUENCE</scope>
    <source>
        <strain evidence="1">CBS 315.58</strain>
    </source>
</reference>
<accession>A0AAN6XBZ6</accession>
<gene>
    <name evidence="1" type="ORF">QBC40DRAFT_334056</name>
</gene>
<keyword evidence="2" id="KW-1185">Reference proteome</keyword>
<organism evidence="1 2">
    <name type="scientific">Triangularia verruculosa</name>
    <dbReference type="NCBI Taxonomy" id="2587418"/>
    <lineage>
        <taxon>Eukaryota</taxon>
        <taxon>Fungi</taxon>
        <taxon>Dikarya</taxon>
        <taxon>Ascomycota</taxon>
        <taxon>Pezizomycotina</taxon>
        <taxon>Sordariomycetes</taxon>
        <taxon>Sordariomycetidae</taxon>
        <taxon>Sordariales</taxon>
        <taxon>Podosporaceae</taxon>
        <taxon>Triangularia</taxon>
    </lineage>
</organism>